<dbReference type="SMART" id="SM00480">
    <property type="entry name" value="POL3Bc"/>
    <property type="match status" value="1"/>
</dbReference>
<dbReference type="InterPro" id="IPR001001">
    <property type="entry name" value="DNA_polIII_beta"/>
</dbReference>
<keyword evidence="6 10" id="KW-0548">Nucleotidyltransferase</keyword>
<dbReference type="InterPro" id="IPR022637">
    <property type="entry name" value="DNA_polIII_beta_cen"/>
</dbReference>
<dbReference type="PIRSF" id="PIRSF000804">
    <property type="entry name" value="DNA_pol_III_b"/>
    <property type="match status" value="1"/>
</dbReference>
<evidence type="ECO:0000256" key="7">
    <source>
        <dbReference type="ARBA" id="ARBA00022705"/>
    </source>
</evidence>
<name>A0A212K594_9BACT</name>
<evidence type="ECO:0000313" key="14">
    <source>
        <dbReference type="EMBL" id="SBW06826.1"/>
    </source>
</evidence>
<dbReference type="GO" id="GO:0008408">
    <property type="term" value="F:3'-5' exonuclease activity"/>
    <property type="evidence" value="ECO:0007669"/>
    <property type="project" value="InterPro"/>
</dbReference>
<dbReference type="InterPro" id="IPR046938">
    <property type="entry name" value="DNA_clamp_sf"/>
</dbReference>
<comment type="similarity">
    <text evidence="2 10">Belongs to the beta sliding clamp family.</text>
</comment>
<evidence type="ECO:0000259" key="13">
    <source>
        <dbReference type="Pfam" id="PF02768"/>
    </source>
</evidence>
<organism evidence="14">
    <name type="scientific">uncultured Dysgonomonas sp</name>
    <dbReference type="NCBI Taxonomy" id="206096"/>
    <lineage>
        <taxon>Bacteria</taxon>
        <taxon>Pseudomonadati</taxon>
        <taxon>Bacteroidota</taxon>
        <taxon>Bacteroidia</taxon>
        <taxon>Bacteroidales</taxon>
        <taxon>Dysgonomonadaceae</taxon>
        <taxon>Dysgonomonas</taxon>
        <taxon>environmental samples</taxon>
    </lineage>
</organism>
<dbReference type="PANTHER" id="PTHR30478">
    <property type="entry name" value="DNA POLYMERASE III SUBUNIT BETA"/>
    <property type="match status" value="1"/>
</dbReference>
<evidence type="ECO:0000256" key="5">
    <source>
        <dbReference type="ARBA" id="ARBA00022679"/>
    </source>
</evidence>
<evidence type="ECO:0000256" key="10">
    <source>
        <dbReference type="PIRNR" id="PIRNR000804"/>
    </source>
</evidence>
<dbReference type="GO" id="GO:0003887">
    <property type="term" value="F:DNA-directed DNA polymerase activity"/>
    <property type="evidence" value="ECO:0007669"/>
    <property type="project" value="UniProtKB-UniRule"/>
</dbReference>
<dbReference type="PANTHER" id="PTHR30478:SF0">
    <property type="entry name" value="BETA SLIDING CLAMP"/>
    <property type="match status" value="1"/>
</dbReference>
<dbReference type="Pfam" id="PF02767">
    <property type="entry name" value="DNA_pol3_beta_2"/>
    <property type="match status" value="1"/>
</dbReference>
<evidence type="ECO:0000259" key="11">
    <source>
        <dbReference type="Pfam" id="PF00712"/>
    </source>
</evidence>
<keyword evidence="7 10" id="KW-0235">DNA replication</keyword>
<evidence type="ECO:0000256" key="3">
    <source>
        <dbReference type="ARBA" id="ARBA00021035"/>
    </source>
</evidence>
<dbReference type="CDD" id="cd00140">
    <property type="entry name" value="beta_clamp"/>
    <property type="match status" value="1"/>
</dbReference>
<keyword evidence="4 10" id="KW-0963">Cytoplasm</keyword>
<evidence type="ECO:0000256" key="9">
    <source>
        <dbReference type="ARBA" id="ARBA00023125"/>
    </source>
</evidence>
<feature type="domain" description="DNA polymerase III beta sliding clamp C-terminal" evidence="13">
    <location>
        <begin position="248"/>
        <end position="365"/>
    </location>
</feature>
<protein>
    <recommendedName>
        <fullName evidence="3 10">Beta sliding clamp</fullName>
    </recommendedName>
</protein>
<dbReference type="Gene3D" id="3.70.10.10">
    <property type="match status" value="1"/>
</dbReference>
<dbReference type="GO" id="GO:0005737">
    <property type="term" value="C:cytoplasm"/>
    <property type="evidence" value="ECO:0007669"/>
    <property type="project" value="UniProtKB-SubCell"/>
</dbReference>
<dbReference type="NCBIfam" id="TIGR00663">
    <property type="entry name" value="dnan"/>
    <property type="match status" value="1"/>
</dbReference>
<dbReference type="Pfam" id="PF02768">
    <property type="entry name" value="DNA_pol3_beta_3"/>
    <property type="match status" value="1"/>
</dbReference>
<evidence type="ECO:0000256" key="8">
    <source>
        <dbReference type="ARBA" id="ARBA00022932"/>
    </source>
</evidence>
<evidence type="ECO:0000256" key="2">
    <source>
        <dbReference type="ARBA" id="ARBA00010752"/>
    </source>
</evidence>
<dbReference type="InterPro" id="IPR022634">
    <property type="entry name" value="DNA_polIII_beta_N"/>
</dbReference>
<dbReference type="GO" id="GO:0003677">
    <property type="term" value="F:DNA binding"/>
    <property type="evidence" value="ECO:0007669"/>
    <property type="project" value="UniProtKB-UniRule"/>
</dbReference>
<dbReference type="SUPFAM" id="SSF55979">
    <property type="entry name" value="DNA clamp"/>
    <property type="match status" value="3"/>
</dbReference>
<feature type="domain" description="DNA polymerase III beta sliding clamp N-terminal" evidence="11">
    <location>
        <begin position="1"/>
        <end position="119"/>
    </location>
</feature>
<dbReference type="Pfam" id="PF00712">
    <property type="entry name" value="DNA_pol3_beta"/>
    <property type="match status" value="1"/>
</dbReference>
<dbReference type="AlphaFoldDB" id="A0A212K594"/>
<dbReference type="EMBL" id="FLUL01000001">
    <property type="protein sequence ID" value="SBW06826.1"/>
    <property type="molecule type" value="Genomic_DNA"/>
</dbReference>
<evidence type="ECO:0000256" key="1">
    <source>
        <dbReference type="ARBA" id="ARBA00004496"/>
    </source>
</evidence>
<dbReference type="GO" id="GO:0006271">
    <property type="term" value="P:DNA strand elongation involved in DNA replication"/>
    <property type="evidence" value="ECO:0007669"/>
    <property type="project" value="TreeGrafter"/>
</dbReference>
<sequence length="374" mass="41550">MRFVVSSTALLSHLQAISKVINSKNTLPILDCFLLELEGSTLSLTAADSETRLVTSLEVNEADGNGKFAVNAKNLLDPLKELPDQPLTFEINSDNLETFIFFHNGKYNFIGQNGEDYPQPKQLKETAVSLTIEPQVLFSGINRTLFASADDELRPVMNGVYFDISTEDLTFVASDGHKLVRCKTLSAKGAERASFILPKKPANLLRAILPKESETVEIKFDENNAYIKMSSYTMTCRFIEGRYPNYNSVIPQNNPNKVILDRLSFLNALKRVSVFSNQASNLIRLQLSDKNIIVSAQDIDFSTAAEETIPCDYTGTPMSIGFKSSFLIDILNNIPSSDISLELSDPSRAGLIIPAENEENEDLLMLLMPMMLND</sequence>
<proteinExistence type="inferred from homology"/>
<comment type="function">
    <text evidence="10">Confers DNA tethering and processivity to DNA polymerases and other proteins. Acts as a clamp, forming a ring around DNA (a reaction catalyzed by the clamp-loading complex) which diffuses in an ATP-independent manner freely and bidirectionally along dsDNA. Initially characterized for its ability to contact the catalytic subunit of DNA polymerase III (Pol III), a complex, multichain enzyme responsible for most of the replicative synthesis in bacteria; Pol III exhibits 3'-5' exonuclease proofreading activity. The beta chain is required for initiation of replication as well as for processivity of DNA replication.</text>
</comment>
<dbReference type="Gene3D" id="3.10.150.10">
    <property type="entry name" value="DNA Polymerase III, subunit A, domain 2"/>
    <property type="match status" value="1"/>
</dbReference>
<dbReference type="InterPro" id="IPR022635">
    <property type="entry name" value="DNA_polIII_beta_C"/>
</dbReference>
<evidence type="ECO:0000259" key="12">
    <source>
        <dbReference type="Pfam" id="PF02767"/>
    </source>
</evidence>
<reference evidence="14" key="1">
    <citation type="submission" date="2016-04" db="EMBL/GenBank/DDBJ databases">
        <authorList>
            <person name="Evans L.H."/>
            <person name="Alamgir A."/>
            <person name="Owens N."/>
            <person name="Weber N.D."/>
            <person name="Virtaneva K."/>
            <person name="Barbian K."/>
            <person name="Babar A."/>
            <person name="Rosenke K."/>
        </authorList>
    </citation>
    <scope>NUCLEOTIDE SEQUENCE</scope>
    <source>
        <strain evidence="14">86-2</strain>
    </source>
</reference>
<feature type="domain" description="DNA polymerase III beta sliding clamp central" evidence="12">
    <location>
        <begin position="132"/>
        <end position="245"/>
    </location>
</feature>
<dbReference type="RefSeq" id="WP_135104566.1">
    <property type="nucleotide sequence ID" value="NZ_CABTJG010000005.1"/>
</dbReference>
<evidence type="ECO:0000256" key="6">
    <source>
        <dbReference type="ARBA" id="ARBA00022695"/>
    </source>
</evidence>
<keyword evidence="5 10" id="KW-0808">Transferase</keyword>
<comment type="subunit">
    <text evidence="10">Forms a ring-shaped head-to-tail homodimer around DNA.</text>
</comment>
<keyword evidence="8 10" id="KW-0239">DNA-directed DNA polymerase</keyword>
<keyword evidence="9" id="KW-0238">DNA-binding</keyword>
<comment type="subcellular location">
    <subcellularLocation>
        <location evidence="1 10">Cytoplasm</location>
    </subcellularLocation>
</comment>
<dbReference type="GO" id="GO:0009360">
    <property type="term" value="C:DNA polymerase III complex"/>
    <property type="evidence" value="ECO:0007669"/>
    <property type="project" value="InterPro"/>
</dbReference>
<evidence type="ECO:0000256" key="4">
    <source>
        <dbReference type="ARBA" id="ARBA00022490"/>
    </source>
</evidence>
<gene>
    <name evidence="14" type="ORF">KL86DYS2_13046</name>
</gene>
<accession>A0A212K594</accession>